<dbReference type="InterPro" id="IPR043129">
    <property type="entry name" value="ATPase_NBD"/>
</dbReference>
<dbReference type="GO" id="GO:0005829">
    <property type="term" value="C:cytosol"/>
    <property type="evidence" value="ECO:0007669"/>
    <property type="project" value="TreeGrafter"/>
</dbReference>
<evidence type="ECO:0000313" key="5">
    <source>
        <dbReference type="Proteomes" id="UP001143349"/>
    </source>
</evidence>
<dbReference type="GO" id="GO:0005524">
    <property type="term" value="F:ATP binding"/>
    <property type="evidence" value="ECO:0007669"/>
    <property type="project" value="InterPro"/>
</dbReference>
<dbReference type="GO" id="GO:0006096">
    <property type="term" value="P:glycolytic process"/>
    <property type="evidence" value="ECO:0007669"/>
    <property type="project" value="InterPro"/>
</dbReference>
<reference evidence="4" key="2">
    <citation type="submission" date="2023-01" db="EMBL/GenBank/DDBJ databases">
        <authorList>
            <person name="Sun Q."/>
            <person name="Evtushenko L."/>
        </authorList>
    </citation>
    <scope>NUCLEOTIDE SEQUENCE</scope>
    <source>
        <strain evidence="4">VKM B-2222</strain>
    </source>
</reference>
<dbReference type="Pfam" id="PF02685">
    <property type="entry name" value="Glucokinase"/>
    <property type="match status" value="1"/>
</dbReference>
<dbReference type="EMBL" id="BSFH01000099">
    <property type="protein sequence ID" value="GLK66319.1"/>
    <property type="molecule type" value="Genomic_DNA"/>
</dbReference>
<accession>A0AAD3P4B7</accession>
<dbReference type="Gene3D" id="3.30.420.40">
    <property type="match status" value="1"/>
</dbReference>
<proteinExistence type="inferred from homology"/>
<keyword evidence="1" id="KW-0808">Transferase</keyword>
<evidence type="ECO:0000256" key="3">
    <source>
        <dbReference type="RuleBase" id="RU004046"/>
    </source>
</evidence>
<name>A0AAD3P4B7_9RHOB</name>
<dbReference type="Proteomes" id="UP001143349">
    <property type="component" value="Unassembled WGS sequence"/>
</dbReference>
<dbReference type="GO" id="GO:0004340">
    <property type="term" value="F:glucokinase activity"/>
    <property type="evidence" value="ECO:0007669"/>
    <property type="project" value="InterPro"/>
</dbReference>
<comment type="caution">
    <text evidence="4">The sequence shown here is derived from an EMBL/GenBank/DDBJ whole genome shotgun (WGS) entry which is preliminary data.</text>
</comment>
<gene>
    <name evidence="4" type="primary">glk</name>
    <name evidence="4" type="ORF">GCM10017635_37960</name>
</gene>
<keyword evidence="2" id="KW-0418">Kinase</keyword>
<evidence type="ECO:0000256" key="2">
    <source>
        <dbReference type="ARBA" id="ARBA00022777"/>
    </source>
</evidence>
<dbReference type="InterPro" id="IPR050201">
    <property type="entry name" value="Bacterial_glucokinase"/>
</dbReference>
<evidence type="ECO:0000256" key="1">
    <source>
        <dbReference type="ARBA" id="ARBA00022679"/>
    </source>
</evidence>
<dbReference type="SUPFAM" id="SSF53067">
    <property type="entry name" value="Actin-like ATPase domain"/>
    <property type="match status" value="1"/>
</dbReference>
<dbReference type="GO" id="GO:0005536">
    <property type="term" value="F:D-glucose binding"/>
    <property type="evidence" value="ECO:0007669"/>
    <property type="project" value="InterPro"/>
</dbReference>
<reference evidence="4" key="1">
    <citation type="journal article" date="2014" name="Int. J. Syst. Evol. Microbiol.">
        <title>Complete genome sequence of Corynebacterium casei LMG S-19264T (=DSM 44701T), isolated from a smear-ripened cheese.</title>
        <authorList>
            <consortium name="US DOE Joint Genome Institute (JGI-PGF)"/>
            <person name="Walter F."/>
            <person name="Albersmeier A."/>
            <person name="Kalinowski J."/>
            <person name="Ruckert C."/>
        </authorList>
    </citation>
    <scope>NUCLEOTIDE SEQUENCE</scope>
    <source>
        <strain evidence="4">VKM B-2222</strain>
    </source>
</reference>
<dbReference type="CDD" id="cd24008">
    <property type="entry name" value="ASKHA_NBD_GLK"/>
    <property type="match status" value="1"/>
</dbReference>
<organism evidence="4 5">
    <name type="scientific">Paracoccus kondratievae</name>
    <dbReference type="NCBI Taxonomy" id="135740"/>
    <lineage>
        <taxon>Bacteria</taxon>
        <taxon>Pseudomonadati</taxon>
        <taxon>Pseudomonadota</taxon>
        <taxon>Alphaproteobacteria</taxon>
        <taxon>Rhodobacterales</taxon>
        <taxon>Paracoccaceae</taxon>
        <taxon>Paracoccus</taxon>
    </lineage>
</organism>
<protein>
    <submittedName>
        <fullName evidence="4">Glucokinase</fullName>
    </submittedName>
</protein>
<dbReference type="AlphaFoldDB" id="A0AAD3P4B7"/>
<dbReference type="Gene3D" id="3.40.367.20">
    <property type="match status" value="1"/>
</dbReference>
<evidence type="ECO:0000313" key="4">
    <source>
        <dbReference type="EMBL" id="GLK66319.1"/>
    </source>
</evidence>
<keyword evidence="5" id="KW-1185">Reference proteome</keyword>
<sequence length="311" mass="32707">MGAGMAILLADVGGTNARMALARDGALDTGAITRFRGDDHATFDDVVVKYLAQQGSPRIEAVCVAVAGPVWGDEARLTNRDWTFSEARLRALSGAPRARLINDLIALGYATPALDGEAAGFLRAAPKGALSNGQRLVVNAGTGFNVCAVKVLPEGGIACLESEEGHTRLPQSVAEPLIAALGEAGRAIDSVEELFAGRGLARLHSMRVGQPQGRAETVVEAATRGDDMAEATLALYARLFGLFCRELALRFMPMDGLFLAGSVARSCTDRFGIFECAFLSDPLMARIPQAVPVGVIRDDMAALHGCLAAIR</sequence>
<dbReference type="PANTHER" id="PTHR47690">
    <property type="entry name" value="GLUCOKINASE"/>
    <property type="match status" value="1"/>
</dbReference>
<dbReference type="PANTHER" id="PTHR47690:SF1">
    <property type="entry name" value="GLUCOKINASE"/>
    <property type="match status" value="1"/>
</dbReference>
<comment type="similarity">
    <text evidence="3">Belongs to the bacterial glucokinase family.</text>
</comment>
<dbReference type="InterPro" id="IPR003836">
    <property type="entry name" value="Glucokinase"/>
</dbReference>